<dbReference type="Proteomes" id="UP000199706">
    <property type="component" value="Unassembled WGS sequence"/>
</dbReference>
<organism evidence="2 3">
    <name type="scientific">Paraburkholderia phenazinium</name>
    <dbReference type="NCBI Taxonomy" id="60549"/>
    <lineage>
        <taxon>Bacteria</taxon>
        <taxon>Pseudomonadati</taxon>
        <taxon>Pseudomonadota</taxon>
        <taxon>Betaproteobacteria</taxon>
        <taxon>Burkholderiales</taxon>
        <taxon>Burkholderiaceae</taxon>
        <taxon>Paraburkholderia</taxon>
    </lineage>
</organism>
<dbReference type="RefSeq" id="WP_090690328.1">
    <property type="nucleotide sequence ID" value="NZ_CADERL010000018.1"/>
</dbReference>
<gene>
    <name evidence="2" type="ORF">SAMN05216466_11767</name>
</gene>
<sequence>MKTSMFALAFAAFATAGLAHASDVAATTGSQAATAQIQSWNPSQTGATQKTRAEVRHELVQAEQDGELASLRKLYQGG</sequence>
<evidence type="ECO:0000313" key="3">
    <source>
        <dbReference type="Proteomes" id="UP000199706"/>
    </source>
</evidence>
<proteinExistence type="predicted"/>
<protein>
    <recommendedName>
        <fullName evidence="4">DUF4148 domain-containing protein</fullName>
    </recommendedName>
</protein>
<feature type="chain" id="PRO_5011638072" description="DUF4148 domain-containing protein" evidence="1">
    <location>
        <begin position="22"/>
        <end position="78"/>
    </location>
</feature>
<dbReference type="OrthoDB" id="9115139at2"/>
<dbReference type="InterPro" id="IPR025421">
    <property type="entry name" value="DUF4148"/>
</dbReference>
<name>A0A1G8HU01_9BURK</name>
<evidence type="ECO:0000313" key="2">
    <source>
        <dbReference type="EMBL" id="SDI10022.1"/>
    </source>
</evidence>
<evidence type="ECO:0000256" key="1">
    <source>
        <dbReference type="SAM" id="SignalP"/>
    </source>
</evidence>
<feature type="signal peptide" evidence="1">
    <location>
        <begin position="1"/>
        <end position="21"/>
    </location>
</feature>
<dbReference type="AlphaFoldDB" id="A0A1G8HU01"/>
<dbReference type="Pfam" id="PF13663">
    <property type="entry name" value="DUF4148"/>
    <property type="match status" value="1"/>
</dbReference>
<keyword evidence="1" id="KW-0732">Signal</keyword>
<evidence type="ECO:0008006" key="4">
    <source>
        <dbReference type="Google" id="ProtNLM"/>
    </source>
</evidence>
<accession>A0A1G8HU01</accession>
<dbReference type="EMBL" id="FNCJ01000017">
    <property type="protein sequence ID" value="SDI10022.1"/>
    <property type="molecule type" value="Genomic_DNA"/>
</dbReference>
<reference evidence="2 3" key="1">
    <citation type="submission" date="2016-10" db="EMBL/GenBank/DDBJ databases">
        <authorList>
            <person name="de Groot N.N."/>
        </authorList>
    </citation>
    <scope>NUCLEOTIDE SEQUENCE [LARGE SCALE GENOMIC DNA]</scope>
    <source>
        <strain evidence="2 3">LMG 2247</strain>
    </source>
</reference>